<dbReference type="GO" id="GO:0007030">
    <property type="term" value="P:Golgi organization"/>
    <property type="evidence" value="ECO:0007669"/>
    <property type="project" value="TreeGrafter"/>
</dbReference>
<dbReference type="AlphaFoldDB" id="A0A1X7SVJ5"/>
<keyword evidence="3" id="KW-0519">Myristate</keyword>
<dbReference type="STRING" id="400682.A0A1X7SVJ5"/>
<dbReference type="InParanoid" id="A0A1X7SVJ5"/>
<protein>
    <recommendedName>
        <fullName evidence="2">Dymeclin</fullName>
    </recommendedName>
</protein>
<dbReference type="InterPro" id="IPR019142">
    <property type="entry name" value="Dymeclin"/>
</dbReference>
<dbReference type="GO" id="GO:0005794">
    <property type="term" value="C:Golgi apparatus"/>
    <property type="evidence" value="ECO:0007669"/>
    <property type="project" value="TreeGrafter"/>
</dbReference>
<organism evidence="6">
    <name type="scientific">Amphimedon queenslandica</name>
    <name type="common">Sponge</name>
    <dbReference type="NCBI Taxonomy" id="400682"/>
    <lineage>
        <taxon>Eukaryota</taxon>
        <taxon>Metazoa</taxon>
        <taxon>Porifera</taxon>
        <taxon>Demospongiae</taxon>
        <taxon>Heteroscleromorpha</taxon>
        <taxon>Haplosclerida</taxon>
        <taxon>Niphatidae</taxon>
        <taxon>Amphimedon</taxon>
    </lineage>
</organism>
<sequence length="269" mass="29776">MATLQLRNSLFILRCISHHVLQSHSEEALLNMFDPPPPPQSLKGSNSTEADDKEGVAIRSGLKILLHGTVMLIGGVPLVPFTYDVLTEAANLSIVLMSGQLLNKDDLFSTSVIINELMDIPLDVSSSLVQSLVSFFISQPIPPPDTLRVQPSGVFSSFASGLLSLVLPQHDILENTSPLALSSLLFLLILVHQHSRGHNPYREALSLICDENESKDKASFQLNFNQLHEAICKQLNTEQTTLFFYQLLHNNLNFASFVFSRSDINTLVR</sequence>
<evidence type="ECO:0000256" key="5">
    <source>
        <dbReference type="SAM" id="MobiDB-lite"/>
    </source>
</evidence>
<dbReference type="PANTHER" id="PTHR12895:SF9">
    <property type="entry name" value="DYMECLIN"/>
    <property type="match status" value="1"/>
</dbReference>
<evidence type="ECO:0000256" key="4">
    <source>
        <dbReference type="ARBA" id="ARBA00023288"/>
    </source>
</evidence>
<name>A0A1X7SVJ5_AMPQE</name>
<reference evidence="6" key="1">
    <citation type="submission" date="2017-05" db="UniProtKB">
        <authorList>
            <consortium name="EnsemblMetazoa"/>
        </authorList>
    </citation>
    <scope>IDENTIFICATION</scope>
</reference>
<evidence type="ECO:0000256" key="1">
    <source>
        <dbReference type="ARBA" id="ARBA00010603"/>
    </source>
</evidence>
<evidence type="ECO:0000313" key="6">
    <source>
        <dbReference type="EnsemblMetazoa" id="Aqu2.1.06174_001"/>
    </source>
</evidence>
<evidence type="ECO:0000256" key="3">
    <source>
        <dbReference type="ARBA" id="ARBA00022707"/>
    </source>
</evidence>
<dbReference type="PANTHER" id="PTHR12895">
    <property type="entry name" value="DYMECLIN"/>
    <property type="match status" value="1"/>
</dbReference>
<evidence type="ECO:0000256" key="2">
    <source>
        <dbReference type="ARBA" id="ARBA00015736"/>
    </source>
</evidence>
<dbReference type="Pfam" id="PF09742">
    <property type="entry name" value="Dymeclin"/>
    <property type="match status" value="1"/>
</dbReference>
<dbReference type="OrthoDB" id="10253409at2759"/>
<proteinExistence type="inferred from homology"/>
<dbReference type="EnsemblMetazoa" id="Aqu2.1.06174_001">
    <property type="protein sequence ID" value="Aqu2.1.06174_001"/>
    <property type="gene ID" value="Aqu2.1.06174"/>
</dbReference>
<accession>A0A1X7SVJ5</accession>
<keyword evidence="4" id="KW-0449">Lipoprotein</keyword>
<feature type="region of interest" description="Disordered" evidence="5">
    <location>
        <begin position="30"/>
        <end position="50"/>
    </location>
</feature>
<comment type="similarity">
    <text evidence="1">Belongs to the dymeclin family.</text>
</comment>